<dbReference type="Proteomes" id="UP000693946">
    <property type="component" value="Linkage Group LG5"/>
</dbReference>
<protein>
    <submittedName>
        <fullName evidence="1">Uncharacterized protein</fullName>
    </submittedName>
</protein>
<evidence type="ECO:0000313" key="2">
    <source>
        <dbReference type="Proteomes" id="UP000693946"/>
    </source>
</evidence>
<evidence type="ECO:0000313" key="1">
    <source>
        <dbReference type="EMBL" id="KAG7489008.1"/>
    </source>
</evidence>
<proteinExistence type="predicted"/>
<sequence>MMMITENKDIVFLSSDKPLRIPAPPTTAQRTQPPLPGFGERRGSIGFGINFTAGITSANQEYSGSKNALLGSSPPVTVDGLWSWLRACRGAVGRTIECVLAHQRRLAARTPLSSLPEDPLAPQKQEMLHLPLSPASRHANPNMLGLSRLIQSMISERREPLLPPPPHHMPKTPPPFSLCLTAASTDFQGEEAAVGLQGCSAHTADELCLLLWGVGNVISIHVANPHPTHRYHRE</sequence>
<dbReference type="EMBL" id="JAGKHQ010000017">
    <property type="protein sequence ID" value="KAG7489008.1"/>
    <property type="molecule type" value="Genomic_DNA"/>
</dbReference>
<reference evidence="1 2" key="1">
    <citation type="journal article" date="2021" name="Sci. Rep.">
        <title>Chromosome anchoring in Senegalese sole (Solea senegalensis) reveals sex-associated markers and genome rearrangements in flatfish.</title>
        <authorList>
            <person name="Guerrero-Cozar I."/>
            <person name="Gomez-Garrido J."/>
            <person name="Berbel C."/>
            <person name="Martinez-Blanch J.F."/>
            <person name="Alioto T."/>
            <person name="Claros M.G."/>
            <person name="Gagnaire P.A."/>
            <person name="Manchado M."/>
        </authorList>
    </citation>
    <scope>NUCLEOTIDE SEQUENCE [LARGE SCALE GENOMIC DNA]</scope>
    <source>
        <strain evidence="1">Sse05_10M</strain>
    </source>
</reference>
<comment type="caution">
    <text evidence="1">The sequence shown here is derived from an EMBL/GenBank/DDBJ whole genome shotgun (WGS) entry which is preliminary data.</text>
</comment>
<gene>
    <name evidence="1" type="ORF">JOB18_002707</name>
</gene>
<keyword evidence="2" id="KW-1185">Reference proteome</keyword>
<organism evidence="1 2">
    <name type="scientific">Solea senegalensis</name>
    <name type="common">Senegalese sole</name>
    <dbReference type="NCBI Taxonomy" id="28829"/>
    <lineage>
        <taxon>Eukaryota</taxon>
        <taxon>Metazoa</taxon>
        <taxon>Chordata</taxon>
        <taxon>Craniata</taxon>
        <taxon>Vertebrata</taxon>
        <taxon>Euteleostomi</taxon>
        <taxon>Actinopterygii</taxon>
        <taxon>Neopterygii</taxon>
        <taxon>Teleostei</taxon>
        <taxon>Neoteleostei</taxon>
        <taxon>Acanthomorphata</taxon>
        <taxon>Carangaria</taxon>
        <taxon>Pleuronectiformes</taxon>
        <taxon>Pleuronectoidei</taxon>
        <taxon>Soleidae</taxon>
        <taxon>Solea</taxon>
    </lineage>
</organism>
<dbReference type="AlphaFoldDB" id="A0AAV6QB52"/>
<name>A0AAV6QB52_SOLSE</name>
<accession>A0AAV6QB52</accession>